<evidence type="ECO:0000256" key="1">
    <source>
        <dbReference type="SAM" id="MobiDB-lite"/>
    </source>
</evidence>
<dbReference type="Proteomes" id="UP000631535">
    <property type="component" value="Unassembled WGS sequence"/>
</dbReference>
<accession>A0ABQ2LUB9</accession>
<organism evidence="3 4">
    <name type="scientific">Streptomyces daqingensis</name>
    <dbReference type="NCBI Taxonomy" id="1472640"/>
    <lineage>
        <taxon>Bacteria</taxon>
        <taxon>Bacillati</taxon>
        <taxon>Actinomycetota</taxon>
        <taxon>Actinomycetes</taxon>
        <taxon>Kitasatosporales</taxon>
        <taxon>Streptomycetaceae</taxon>
        <taxon>Streptomyces</taxon>
    </lineage>
</organism>
<reference evidence="4" key="1">
    <citation type="journal article" date="2019" name="Int. J. Syst. Evol. Microbiol.">
        <title>The Global Catalogue of Microorganisms (GCM) 10K type strain sequencing project: providing services to taxonomists for standard genome sequencing and annotation.</title>
        <authorList>
            <consortium name="The Broad Institute Genomics Platform"/>
            <consortium name="The Broad Institute Genome Sequencing Center for Infectious Disease"/>
            <person name="Wu L."/>
            <person name="Ma J."/>
        </authorList>
    </citation>
    <scope>NUCLEOTIDE SEQUENCE [LARGE SCALE GENOMIC DNA]</scope>
    <source>
        <strain evidence="4">CGMCC 4.7178</strain>
    </source>
</reference>
<protein>
    <submittedName>
        <fullName evidence="3">Transcriptional regulator</fullName>
    </submittedName>
</protein>
<dbReference type="Gene3D" id="1.10.260.40">
    <property type="entry name" value="lambda repressor-like DNA-binding domains"/>
    <property type="match status" value="1"/>
</dbReference>
<dbReference type="InterPro" id="IPR001387">
    <property type="entry name" value="Cro/C1-type_HTH"/>
</dbReference>
<feature type="domain" description="HTH cro/C1-type" evidence="2">
    <location>
        <begin position="33"/>
        <end position="86"/>
    </location>
</feature>
<evidence type="ECO:0000313" key="4">
    <source>
        <dbReference type="Proteomes" id="UP000631535"/>
    </source>
</evidence>
<dbReference type="SUPFAM" id="SSF47413">
    <property type="entry name" value="lambda repressor-like DNA-binding domains"/>
    <property type="match status" value="1"/>
</dbReference>
<dbReference type="Pfam" id="PF19054">
    <property type="entry name" value="DUF5753"/>
    <property type="match status" value="1"/>
</dbReference>
<evidence type="ECO:0000313" key="3">
    <source>
        <dbReference type="EMBL" id="GGO43309.1"/>
    </source>
</evidence>
<proteinExistence type="predicted"/>
<dbReference type="InterPro" id="IPR043917">
    <property type="entry name" value="DUF5753"/>
</dbReference>
<feature type="region of interest" description="Disordered" evidence="1">
    <location>
        <begin position="1"/>
        <end position="23"/>
    </location>
</feature>
<dbReference type="InterPro" id="IPR010982">
    <property type="entry name" value="Lambda_DNA-bd_dom_sf"/>
</dbReference>
<dbReference type="Pfam" id="PF13560">
    <property type="entry name" value="HTH_31"/>
    <property type="match status" value="1"/>
</dbReference>
<dbReference type="RefSeq" id="WP_189035475.1">
    <property type="nucleotide sequence ID" value="NZ_BMMP01000002.1"/>
</dbReference>
<keyword evidence="4" id="KW-1185">Reference proteome</keyword>
<dbReference type="PROSITE" id="PS50943">
    <property type="entry name" value="HTH_CROC1"/>
    <property type="match status" value="1"/>
</dbReference>
<evidence type="ECO:0000259" key="2">
    <source>
        <dbReference type="PROSITE" id="PS50943"/>
    </source>
</evidence>
<dbReference type="CDD" id="cd00093">
    <property type="entry name" value="HTH_XRE"/>
    <property type="match status" value="1"/>
</dbReference>
<dbReference type="SMART" id="SM00530">
    <property type="entry name" value="HTH_XRE"/>
    <property type="match status" value="1"/>
</dbReference>
<gene>
    <name evidence="3" type="ORF">GCM10012287_06180</name>
</gene>
<name>A0ABQ2LUB9_9ACTN</name>
<comment type="caution">
    <text evidence="3">The sequence shown here is derived from an EMBL/GenBank/DDBJ whole genome shotgun (WGS) entry which is preliminary data.</text>
</comment>
<dbReference type="EMBL" id="BMMP01000002">
    <property type="protein sequence ID" value="GGO43309.1"/>
    <property type="molecule type" value="Genomic_DNA"/>
</dbReference>
<sequence>MRITEVSGGPPDRRIPDRPSGPAVPRLVLGERLRKLREAQYISRREAGEAIRVSGENIAQLEGGHRGFTERDVADLLTIYGVADEAERATLQVLAEQSNQPGWWNTYSDVVPDWFRTYLGLEQAADVIRTYEVQFIPGLLQTPQYARAVIALGHPGAPAAQISRRVELRMQRQRVLHSRQPPHLWAVIDEAALRRPVGGRETMRGQIQHLVAMCDLPHVTVHLMPFEAGGHAAAGGPVTLIRMPERELPDLIYLEQLIGASYPAEREEVDHYRHVVDRLVTDAAPARQTRSLLLGMLEEMQYS</sequence>